<dbReference type="GO" id="GO:0016787">
    <property type="term" value="F:hydrolase activity"/>
    <property type="evidence" value="ECO:0007669"/>
    <property type="project" value="UniProtKB-KW"/>
</dbReference>
<dbReference type="SUPFAM" id="SSF53474">
    <property type="entry name" value="alpha/beta-Hydrolases"/>
    <property type="match status" value="1"/>
</dbReference>
<keyword evidence="2" id="KW-0378">Hydrolase</keyword>
<dbReference type="Pfam" id="PF00561">
    <property type="entry name" value="Abhydrolase_1"/>
    <property type="match status" value="1"/>
</dbReference>
<dbReference type="InterPro" id="IPR029058">
    <property type="entry name" value="AB_hydrolase_fold"/>
</dbReference>
<proteinExistence type="predicted"/>
<evidence type="ECO:0000313" key="2">
    <source>
        <dbReference type="EMBL" id="MEV0967459.1"/>
    </source>
</evidence>
<gene>
    <name evidence="2" type="ORF">AB0I59_02395</name>
</gene>
<accession>A0ABV3G750</accession>
<dbReference type="Proteomes" id="UP001551675">
    <property type="component" value="Unassembled WGS sequence"/>
</dbReference>
<name>A0ABV3G750_MICGL</name>
<organism evidence="2 3">
    <name type="scientific">Microtetraspora glauca</name>
    <dbReference type="NCBI Taxonomy" id="1996"/>
    <lineage>
        <taxon>Bacteria</taxon>
        <taxon>Bacillati</taxon>
        <taxon>Actinomycetota</taxon>
        <taxon>Actinomycetes</taxon>
        <taxon>Streptosporangiales</taxon>
        <taxon>Streptosporangiaceae</taxon>
        <taxon>Microtetraspora</taxon>
    </lineage>
</organism>
<protein>
    <submittedName>
        <fullName evidence="2">Alpha/beta hydrolase</fullName>
    </submittedName>
</protein>
<dbReference type="Gene3D" id="3.40.50.1820">
    <property type="entry name" value="alpha/beta hydrolase"/>
    <property type="match status" value="1"/>
</dbReference>
<comment type="caution">
    <text evidence="2">The sequence shown here is derived from an EMBL/GenBank/DDBJ whole genome shotgun (WGS) entry which is preliminary data.</text>
</comment>
<evidence type="ECO:0000313" key="3">
    <source>
        <dbReference type="Proteomes" id="UP001551675"/>
    </source>
</evidence>
<sequence>MRGRSGRGRAARAAEHLTVESLTAQLDAVIGDAGTGPVDLVGFSLGAPVAAAFAATRPELVRSLVLVAGWAGPGDEYLRNLMTVWRRIADDADAFAAGSRPSPGSAGSS</sequence>
<dbReference type="EMBL" id="JBFALK010000001">
    <property type="protein sequence ID" value="MEV0967459.1"/>
    <property type="molecule type" value="Genomic_DNA"/>
</dbReference>
<evidence type="ECO:0000259" key="1">
    <source>
        <dbReference type="Pfam" id="PF00561"/>
    </source>
</evidence>
<dbReference type="RefSeq" id="WP_358129222.1">
    <property type="nucleotide sequence ID" value="NZ_JBFALK010000001.1"/>
</dbReference>
<keyword evidence="3" id="KW-1185">Reference proteome</keyword>
<dbReference type="InterPro" id="IPR000073">
    <property type="entry name" value="AB_hydrolase_1"/>
</dbReference>
<feature type="domain" description="AB hydrolase-1" evidence="1">
    <location>
        <begin position="7"/>
        <end position="97"/>
    </location>
</feature>
<reference evidence="2 3" key="1">
    <citation type="submission" date="2024-06" db="EMBL/GenBank/DDBJ databases">
        <title>The Natural Products Discovery Center: Release of the First 8490 Sequenced Strains for Exploring Actinobacteria Biosynthetic Diversity.</title>
        <authorList>
            <person name="Kalkreuter E."/>
            <person name="Kautsar S.A."/>
            <person name="Yang D."/>
            <person name="Bader C.D."/>
            <person name="Teijaro C.N."/>
            <person name="Fluegel L."/>
            <person name="Davis C.M."/>
            <person name="Simpson J.R."/>
            <person name="Lauterbach L."/>
            <person name="Steele A.D."/>
            <person name="Gui C."/>
            <person name="Meng S."/>
            <person name="Li G."/>
            <person name="Viehrig K."/>
            <person name="Ye F."/>
            <person name="Su P."/>
            <person name="Kiefer A.F."/>
            <person name="Nichols A."/>
            <person name="Cepeda A.J."/>
            <person name="Yan W."/>
            <person name="Fan B."/>
            <person name="Jiang Y."/>
            <person name="Adhikari A."/>
            <person name="Zheng C.-J."/>
            <person name="Schuster L."/>
            <person name="Cowan T.M."/>
            <person name="Smanski M.J."/>
            <person name="Chevrette M.G."/>
            <person name="De Carvalho L.P.S."/>
            <person name="Shen B."/>
        </authorList>
    </citation>
    <scope>NUCLEOTIDE SEQUENCE [LARGE SCALE GENOMIC DNA]</scope>
    <source>
        <strain evidence="2 3">NPDC050100</strain>
    </source>
</reference>